<sequence length="156" mass="17434">MAKDTLSRIEDLVIERCFPAPPETIFGLVTQTRHLLTWWGPEDVHIGEHNLDLSQPGAWFSVMVNGDSSTHKVSGEVLAIDPPHSVTFSWGWHDEEDIRGHESIVRFDISAVGAAATSDTRFTLTHMNLPTNESRRLHKGGWSSSLVKLEHLSDRA</sequence>
<reference evidence="3 4" key="1">
    <citation type="journal article" date="2010" name="J. Bacteriol.">
        <title>Complete genome sequence of "Candidatus Puniceispirillum marinum" IMCC1322, a representative of the SAR116 clade in the Alphaproteobacteria.</title>
        <authorList>
            <person name="Oh H.M."/>
            <person name="Kwon K.K."/>
            <person name="Kang I."/>
            <person name="Kang S.G."/>
            <person name="Lee J.H."/>
            <person name="Kim S.J."/>
            <person name="Cho J.C."/>
        </authorList>
    </citation>
    <scope>NUCLEOTIDE SEQUENCE [LARGE SCALE GENOMIC DNA]</scope>
    <source>
        <strain evidence="3 4">IMCC1322</strain>
    </source>
</reference>
<dbReference type="AlphaFoldDB" id="D5BNW4"/>
<dbReference type="SUPFAM" id="SSF55961">
    <property type="entry name" value="Bet v1-like"/>
    <property type="match status" value="1"/>
</dbReference>
<dbReference type="HOGENOM" id="CLU_108923_7_2_5"/>
<dbReference type="OrthoDB" id="9805228at2"/>
<dbReference type="InterPro" id="IPR013538">
    <property type="entry name" value="ASHA1/2-like_C"/>
</dbReference>
<evidence type="ECO:0000256" key="1">
    <source>
        <dbReference type="ARBA" id="ARBA00006817"/>
    </source>
</evidence>
<proteinExistence type="inferred from homology"/>
<dbReference type="KEGG" id="apb:SAR116_2155"/>
<dbReference type="GO" id="GO:0004818">
    <property type="term" value="F:glutamate-tRNA ligase activity"/>
    <property type="evidence" value="ECO:0007669"/>
    <property type="project" value="UniProtKB-EC"/>
</dbReference>
<organism evidence="3 4">
    <name type="scientific">Puniceispirillum marinum (strain IMCC1322)</name>
    <dbReference type="NCBI Taxonomy" id="488538"/>
    <lineage>
        <taxon>Bacteria</taxon>
        <taxon>Pseudomonadati</taxon>
        <taxon>Pseudomonadota</taxon>
        <taxon>Alphaproteobacteria</taxon>
        <taxon>Candidatus Puniceispirillales</taxon>
        <taxon>Candidatus Puniceispirillaceae</taxon>
        <taxon>Candidatus Puniceispirillum</taxon>
    </lineage>
</organism>
<dbReference type="EMBL" id="CP001751">
    <property type="protein sequence ID" value="ADE40398.1"/>
    <property type="molecule type" value="Genomic_DNA"/>
</dbReference>
<dbReference type="Gene3D" id="3.30.530.20">
    <property type="match status" value="1"/>
</dbReference>
<dbReference type="EC" id="6.1.1.17" evidence="3"/>
<gene>
    <name evidence="3" type="ordered locus">SAR116_2155</name>
</gene>
<comment type="similarity">
    <text evidence="1">Belongs to the AHA1 family.</text>
</comment>
<accession>D5BNW4</accession>
<dbReference type="Proteomes" id="UP000007460">
    <property type="component" value="Chromosome"/>
</dbReference>
<dbReference type="Pfam" id="PF08327">
    <property type="entry name" value="AHSA1"/>
    <property type="match status" value="1"/>
</dbReference>
<dbReference type="CDD" id="cd07814">
    <property type="entry name" value="SRPBCC_CalC_Aha1-like"/>
    <property type="match status" value="1"/>
</dbReference>
<evidence type="ECO:0000313" key="4">
    <source>
        <dbReference type="Proteomes" id="UP000007460"/>
    </source>
</evidence>
<name>D5BNW4_PUNMI</name>
<dbReference type="eggNOG" id="COG3832">
    <property type="taxonomic scope" value="Bacteria"/>
</dbReference>
<protein>
    <submittedName>
        <fullName evidence="3">Aha1 domain protein</fullName>
        <ecNumber evidence="3">6.1.1.17</ecNumber>
    </submittedName>
</protein>
<dbReference type="RefSeq" id="WP_013047025.1">
    <property type="nucleotide sequence ID" value="NC_014010.1"/>
</dbReference>
<dbReference type="STRING" id="488538.SAR116_2155"/>
<keyword evidence="4" id="KW-1185">Reference proteome</keyword>
<evidence type="ECO:0000313" key="3">
    <source>
        <dbReference type="EMBL" id="ADE40398.1"/>
    </source>
</evidence>
<keyword evidence="3" id="KW-0436">Ligase</keyword>
<feature type="domain" description="Activator of Hsp90 ATPase homologue 1/2-like C-terminal" evidence="2">
    <location>
        <begin position="20"/>
        <end position="152"/>
    </location>
</feature>
<dbReference type="InterPro" id="IPR023393">
    <property type="entry name" value="START-like_dom_sf"/>
</dbReference>
<evidence type="ECO:0000259" key="2">
    <source>
        <dbReference type="Pfam" id="PF08327"/>
    </source>
</evidence>